<evidence type="ECO:0000256" key="1">
    <source>
        <dbReference type="SAM" id="MobiDB-lite"/>
    </source>
</evidence>
<proteinExistence type="predicted"/>
<organism evidence="2 3">
    <name type="scientific">Halorubrum tibetense</name>
    <dbReference type="NCBI Taxonomy" id="175631"/>
    <lineage>
        <taxon>Archaea</taxon>
        <taxon>Methanobacteriati</taxon>
        <taxon>Methanobacteriota</taxon>
        <taxon>Stenosarchaea group</taxon>
        <taxon>Halobacteria</taxon>
        <taxon>Halobacteriales</taxon>
        <taxon>Haloferacaceae</taxon>
        <taxon>Halorubrum</taxon>
    </lineage>
</organism>
<reference evidence="2 3" key="1">
    <citation type="journal article" date="2019" name="Int. J. Syst. Evol. Microbiol.">
        <title>The Global Catalogue of Microorganisms (GCM) 10K type strain sequencing project: providing services to taxonomists for standard genome sequencing and annotation.</title>
        <authorList>
            <consortium name="The Broad Institute Genomics Platform"/>
            <consortium name="The Broad Institute Genome Sequencing Center for Infectious Disease"/>
            <person name="Wu L."/>
            <person name="Ma J."/>
        </authorList>
    </citation>
    <scope>NUCLEOTIDE SEQUENCE [LARGE SCALE GENOMIC DNA]</scope>
    <source>
        <strain evidence="2 3">CGMCC 1.3239</strain>
    </source>
</reference>
<keyword evidence="3" id="KW-1185">Reference proteome</keyword>
<protein>
    <submittedName>
        <fullName evidence="2">Uncharacterized protein</fullName>
    </submittedName>
</protein>
<gene>
    <name evidence="2" type="ORF">ACFQEU_02515</name>
</gene>
<dbReference type="AlphaFoldDB" id="A0ABD5S7E6"/>
<sequence length="45" mass="4805">MSILSRLLGGESSDNDTCCDLQIKEVDADETTEDASNEGGNRAED</sequence>
<evidence type="ECO:0000313" key="2">
    <source>
        <dbReference type="EMBL" id="MFC6752349.1"/>
    </source>
</evidence>
<feature type="compositionally biased region" description="Acidic residues" evidence="1">
    <location>
        <begin position="27"/>
        <end position="36"/>
    </location>
</feature>
<dbReference type="Proteomes" id="UP001596442">
    <property type="component" value="Unassembled WGS sequence"/>
</dbReference>
<feature type="region of interest" description="Disordered" evidence="1">
    <location>
        <begin position="24"/>
        <end position="45"/>
    </location>
</feature>
<name>A0ABD5S7E6_9EURY</name>
<evidence type="ECO:0000313" key="3">
    <source>
        <dbReference type="Proteomes" id="UP001596442"/>
    </source>
</evidence>
<accession>A0ABD5S7E6</accession>
<comment type="caution">
    <text evidence="2">The sequence shown here is derived from an EMBL/GenBank/DDBJ whole genome shotgun (WGS) entry which is preliminary data.</text>
</comment>
<dbReference type="EMBL" id="JBHSWW010000016">
    <property type="protein sequence ID" value="MFC6752349.1"/>
    <property type="molecule type" value="Genomic_DNA"/>
</dbReference>
<dbReference type="RefSeq" id="WP_379778968.1">
    <property type="nucleotide sequence ID" value="NZ_JBHSWW010000016.1"/>
</dbReference>